<keyword evidence="3" id="KW-0479">Metal-binding</keyword>
<dbReference type="GO" id="GO:0035485">
    <property type="term" value="F:adenine/guanine mispair binding"/>
    <property type="evidence" value="ECO:0007669"/>
    <property type="project" value="TreeGrafter"/>
</dbReference>
<evidence type="ECO:0000256" key="7">
    <source>
        <dbReference type="ARBA" id="ARBA00023014"/>
    </source>
</evidence>
<evidence type="ECO:0000256" key="2">
    <source>
        <dbReference type="ARBA" id="ARBA00008343"/>
    </source>
</evidence>
<dbReference type="CDD" id="cd00056">
    <property type="entry name" value="ENDO3c"/>
    <property type="match status" value="1"/>
</dbReference>
<dbReference type="GO" id="GO:0051536">
    <property type="term" value="F:iron-sulfur cluster binding"/>
    <property type="evidence" value="ECO:0007669"/>
    <property type="project" value="UniProtKB-KW"/>
</dbReference>
<keyword evidence="6" id="KW-0408">Iron</keyword>
<keyword evidence="4" id="KW-0227">DNA damage</keyword>
<sequence length="210" mass="24372">MVTANEQRFRELLLDWGVGNTREYPWRETSRSLYEVFVAEFFLTQTPADNVASVYPQFTEQFPSLGSIDDASKEELVEVIRPLGFYNMRAEALKKIATRCDSIPESVEDLTELPRVGRYIANTTLCIAQNQPLPVLDRNVVRVYDRVFGEVWPAAESDQWEFTERLVPNENPREYNLILLDFGAMICQSEPQCDVCFATEYCTYYQKHKQ</sequence>
<dbReference type="Proteomes" id="UP000270581">
    <property type="component" value="Unassembled WGS sequence"/>
</dbReference>
<dbReference type="SUPFAM" id="SSF48150">
    <property type="entry name" value="DNA-glycosylase"/>
    <property type="match status" value="1"/>
</dbReference>
<dbReference type="EMBL" id="RJJC01000002">
    <property type="protein sequence ID" value="RNJ22616.1"/>
    <property type="molecule type" value="Genomic_DNA"/>
</dbReference>
<keyword evidence="9" id="KW-0326">Glycosidase</keyword>
<dbReference type="InterPro" id="IPR011257">
    <property type="entry name" value="DNA_glycosylase"/>
</dbReference>
<dbReference type="AlphaFoldDB" id="A0AAJ4R6S7"/>
<accession>A0AAJ4R6S7</accession>
<evidence type="ECO:0000313" key="12">
    <source>
        <dbReference type="Proteomes" id="UP000270581"/>
    </source>
</evidence>
<dbReference type="PANTHER" id="PTHR42944:SF1">
    <property type="entry name" value="ADENINE DNA GLYCOSYLASE"/>
    <property type="match status" value="1"/>
</dbReference>
<dbReference type="RefSeq" id="WP_123124723.1">
    <property type="nucleotide sequence ID" value="NZ_RJJC01000002.1"/>
</dbReference>
<feature type="domain" description="HhH-GPD" evidence="10">
    <location>
        <begin position="42"/>
        <end position="185"/>
    </location>
</feature>
<dbReference type="GO" id="GO:0000701">
    <property type="term" value="F:purine-specific mismatch base pair DNA N-glycosylase activity"/>
    <property type="evidence" value="ECO:0007669"/>
    <property type="project" value="TreeGrafter"/>
</dbReference>
<name>A0AAJ4R6S7_9EURY</name>
<evidence type="ECO:0000313" key="11">
    <source>
        <dbReference type="EMBL" id="RNJ22616.1"/>
    </source>
</evidence>
<dbReference type="GO" id="GO:0006284">
    <property type="term" value="P:base-excision repair"/>
    <property type="evidence" value="ECO:0007669"/>
    <property type="project" value="InterPro"/>
</dbReference>
<dbReference type="InterPro" id="IPR023170">
    <property type="entry name" value="HhH_base_excis_C"/>
</dbReference>
<evidence type="ECO:0000256" key="8">
    <source>
        <dbReference type="ARBA" id="ARBA00023204"/>
    </source>
</evidence>
<dbReference type="InterPro" id="IPR044298">
    <property type="entry name" value="MIG/MutY"/>
</dbReference>
<dbReference type="Gene3D" id="1.10.1670.10">
    <property type="entry name" value="Helix-hairpin-Helix base-excision DNA repair enzymes (C-terminal)"/>
    <property type="match status" value="1"/>
</dbReference>
<evidence type="ECO:0000256" key="1">
    <source>
        <dbReference type="ARBA" id="ARBA00001966"/>
    </source>
</evidence>
<dbReference type="Gene3D" id="1.10.340.30">
    <property type="entry name" value="Hypothetical protein, domain 2"/>
    <property type="match status" value="1"/>
</dbReference>
<keyword evidence="7" id="KW-0411">Iron-sulfur</keyword>
<dbReference type="PANTHER" id="PTHR42944">
    <property type="entry name" value="ADENINE DNA GLYCOSYLASE"/>
    <property type="match status" value="1"/>
</dbReference>
<evidence type="ECO:0000256" key="9">
    <source>
        <dbReference type="ARBA" id="ARBA00023295"/>
    </source>
</evidence>
<evidence type="ECO:0000256" key="5">
    <source>
        <dbReference type="ARBA" id="ARBA00022801"/>
    </source>
</evidence>
<dbReference type="Pfam" id="PF00730">
    <property type="entry name" value="HhH-GPD"/>
    <property type="match status" value="1"/>
</dbReference>
<gene>
    <name evidence="11" type="ORF">Nmn1133_13335</name>
</gene>
<keyword evidence="5" id="KW-0378">Hydrolase</keyword>
<comment type="cofactor">
    <cofactor evidence="1">
        <name>[4Fe-4S] cluster</name>
        <dbReference type="ChEBI" id="CHEBI:49883"/>
    </cofactor>
</comment>
<evidence type="ECO:0000256" key="6">
    <source>
        <dbReference type="ARBA" id="ARBA00023004"/>
    </source>
</evidence>
<dbReference type="GO" id="GO:0034039">
    <property type="term" value="F:8-oxo-7,8-dihydroguanine DNA N-glycosylase activity"/>
    <property type="evidence" value="ECO:0007669"/>
    <property type="project" value="TreeGrafter"/>
</dbReference>
<comment type="similarity">
    <text evidence="2">Belongs to the Nth/MutY family.</text>
</comment>
<organism evidence="11 12">
    <name type="scientific">Halosegnis longus</name>
    <dbReference type="NCBI Taxonomy" id="2216012"/>
    <lineage>
        <taxon>Archaea</taxon>
        <taxon>Methanobacteriati</taxon>
        <taxon>Methanobacteriota</taxon>
        <taxon>Stenosarchaea group</taxon>
        <taxon>Halobacteria</taxon>
        <taxon>Halobacteriales</taxon>
        <taxon>Natronomonadaceae</taxon>
        <taxon>Halosegnis</taxon>
    </lineage>
</organism>
<comment type="caution">
    <text evidence="11">The sequence shown here is derived from an EMBL/GenBank/DDBJ whole genome shotgun (WGS) entry which is preliminary data.</text>
</comment>
<dbReference type="InterPro" id="IPR003265">
    <property type="entry name" value="HhH-GPD_domain"/>
</dbReference>
<keyword evidence="12" id="KW-1185">Reference proteome</keyword>
<reference evidence="11 12" key="1">
    <citation type="submission" date="2018-11" db="EMBL/GenBank/DDBJ databases">
        <title>Genome sequences of Natronomonas sp. CBA1133.</title>
        <authorList>
            <person name="Roh S.W."/>
            <person name="Cha I.-T."/>
        </authorList>
    </citation>
    <scope>NUCLEOTIDE SEQUENCE [LARGE SCALE GENOMIC DNA]</scope>
    <source>
        <strain evidence="11 12">CBA1133</strain>
    </source>
</reference>
<evidence type="ECO:0000256" key="3">
    <source>
        <dbReference type="ARBA" id="ARBA00022723"/>
    </source>
</evidence>
<evidence type="ECO:0000256" key="4">
    <source>
        <dbReference type="ARBA" id="ARBA00022763"/>
    </source>
</evidence>
<keyword evidence="8" id="KW-0234">DNA repair</keyword>
<dbReference type="SMART" id="SM00478">
    <property type="entry name" value="ENDO3c"/>
    <property type="match status" value="1"/>
</dbReference>
<evidence type="ECO:0000259" key="10">
    <source>
        <dbReference type="SMART" id="SM00478"/>
    </source>
</evidence>
<proteinExistence type="inferred from homology"/>
<dbReference type="GO" id="GO:0032357">
    <property type="term" value="F:oxidized purine DNA binding"/>
    <property type="evidence" value="ECO:0007669"/>
    <property type="project" value="TreeGrafter"/>
</dbReference>
<dbReference type="GO" id="GO:0006298">
    <property type="term" value="P:mismatch repair"/>
    <property type="evidence" value="ECO:0007669"/>
    <property type="project" value="TreeGrafter"/>
</dbReference>
<dbReference type="GO" id="GO:0046872">
    <property type="term" value="F:metal ion binding"/>
    <property type="evidence" value="ECO:0007669"/>
    <property type="project" value="UniProtKB-KW"/>
</dbReference>
<protein>
    <recommendedName>
        <fullName evidence="10">HhH-GPD domain-containing protein</fullName>
    </recommendedName>
</protein>